<organism evidence="1 2">
    <name type="scientific">Trichinella nativa</name>
    <dbReference type="NCBI Taxonomy" id="6335"/>
    <lineage>
        <taxon>Eukaryota</taxon>
        <taxon>Metazoa</taxon>
        <taxon>Ecdysozoa</taxon>
        <taxon>Nematoda</taxon>
        <taxon>Enoplea</taxon>
        <taxon>Dorylaimia</taxon>
        <taxon>Trichinellida</taxon>
        <taxon>Trichinellidae</taxon>
        <taxon>Trichinella</taxon>
    </lineage>
</organism>
<name>A0A0V1LDN9_9BILA</name>
<reference evidence="1 2" key="1">
    <citation type="submission" date="2015-05" db="EMBL/GenBank/DDBJ databases">
        <title>Evolution of Trichinella species and genotypes.</title>
        <authorList>
            <person name="Korhonen P.K."/>
            <person name="Edoardo P."/>
            <person name="Giuseppe L.R."/>
            <person name="Gasser R.B."/>
        </authorList>
    </citation>
    <scope>NUCLEOTIDE SEQUENCE [LARGE SCALE GENOMIC DNA]</scope>
    <source>
        <strain evidence="1">ISS10</strain>
    </source>
</reference>
<evidence type="ECO:0000313" key="1">
    <source>
        <dbReference type="EMBL" id="KRZ57495.1"/>
    </source>
</evidence>
<dbReference type="OrthoDB" id="10551266at2759"/>
<proteinExistence type="predicted"/>
<dbReference type="AlphaFoldDB" id="A0A0V1LDN9"/>
<dbReference type="EMBL" id="JYDW01000074">
    <property type="protein sequence ID" value="KRZ57495.1"/>
    <property type="molecule type" value="Genomic_DNA"/>
</dbReference>
<comment type="caution">
    <text evidence="1">The sequence shown here is derived from an EMBL/GenBank/DDBJ whole genome shotgun (WGS) entry which is preliminary data.</text>
</comment>
<keyword evidence="2" id="KW-1185">Reference proteome</keyword>
<sequence>MLALTRQSLRACRRADFCLKSLQGSVQKYKQSPLKVLIPRRNMLKAERTVLRFYLFRNTEYIGKWHQKYRMYRRAFITIIYIGRNQPELNKSCALEIYKTLKTTGIYSH</sequence>
<protein>
    <submittedName>
        <fullName evidence="1">Uncharacterized protein</fullName>
    </submittedName>
</protein>
<accession>A0A0V1LDN9</accession>
<gene>
    <name evidence="1" type="ORF">T02_8849</name>
</gene>
<evidence type="ECO:0000313" key="2">
    <source>
        <dbReference type="Proteomes" id="UP000054721"/>
    </source>
</evidence>
<dbReference type="Proteomes" id="UP000054721">
    <property type="component" value="Unassembled WGS sequence"/>
</dbReference>